<dbReference type="InterPro" id="IPR020846">
    <property type="entry name" value="MFS_dom"/>
</dbReference>
<feature type="transmembrane region" description="Helical" evidence="6">
    <location>
        <begin position="131"/>
        <end position="154"/>
    </location>
</feature>
<evidence type="ECO:0000313" key="8">
    <source>
        <dbReference type="EMBL" id="MBB6364315.1"/>
    </source>
</evidence>
<accession>A0AAW3VIG8</accession>
<feature type="transmembrane region" description="Helical" evidence="6">
    <location>
        <begin position="218"/>
        <end position="237"/>
    </location>
</feature>
<evidence type="ECO:0000256" key="4">
    <source>
        <dbReference type="ARBA" id="ARBA00022989"/>
    </source>
</evidence>
<feature type="transmembrane region" description="Helical" evidence="6">
    <location>
        <begin position="73"/>
        <end position="91"/>
    </location>
</feature>
<dbReference type="GO" id="GO:0022857">
    <property type="term" value="F:transmembrane transporter activity"/>
    <property type="evidence" value="ECO:0007669"/>
    <property type="project" value="InterPro"/>
</dbReference>
<gene>
    <name evidence="8" type="ORF">HNP34_002466</name>
</gene>
<keyword evidence="5 6" id="KW-0472">Membrane</keyword>
<dbReference type="EMBL" id="JACHLA010000017">
    <property type="protein sequence ID" value="MBB6364315.1"/>
    <property type="molecule type" value="Genomic_DNA"/>
</dbReference>
<keyword evidence="3 6" id="KW-0812">Transmembrane</keyword>
<evidence type="ECO:0000259" key="7">
    <source>
        <dbReference type="PROSITE" id="PS50850"/>
    </source>
</evidence>
<reference evidence="8 9" key="1">
    <citation type="submission" date="2020-08" db="EMBL/GenBank/DDBJ databases">
        <title>Functional genomics of gut bacteria from endangered species of beetles.</title>
        <authorList>
            <person name="Carlos-Shanley C."/>
        </authorList>
    </citation>
    <scope>NUCLEOTIDE SEQUENCE [LARGE SCALE GENOMIC DNA]</scope>
    <source>
        <strain evidence="8 9">S00127</strain>
    </source>
</reference>
<feature type="domain" description="Major facilitator superfamily (MFS) profile" evidence="7">
    <location>
        <begin position="7"/>
        <end position="440"/>
    </location>
</feature>
<keyword evidence="2" id="KW-0813">Transport</keyword>
<feature type="transmembrane region" description="Helical" evidence="6">
    <location>
        <begin position="321"/>
        <end position="340"/>
    </location>
</feature>
<dbReference type="Proteomes" id="UP000548425">
    <property type="component" value="Unassembled WGS sequence"/>
</dbReference>
<evidence type="ECO:0000256" key="5">
    <source>
        <dbReference type="ARBA" id="ARBA00023136"/>
    </source>
</evidence>
<dbReference type="PANTHER" id="PTHR42718:SF9">
    <property type="entry name" value="MAJOR FACILITATOR SUPERFAMILY MULTIDRUG TRANSPORTER MFSC"/>
    <property type="match status" value="1"/>
</dbReference>
<feature type="transmembrane region" description="Helical" evidence="6">
    <location>
        <begin position="294"/>
        <end position="314"/>
    </location>
</feature>
<dbReference type="CDD" id="cd17321">
    <property type="entry name" value="MFS_MMR_MDR_like"/>
    <property type="match status" value="1"/>
</dbReference>
<protein>
    <submittedName>
        <fullName evidence="8">DHA2 family multidrug resistance protein-like MFS transporter</fullName>
    </submittedName>
</protein>
<evidence type="ECO:0000256" key="6">
    <source>
        <dbReference type="SAM" id="Phobius"/>
    </source>
</evidence>
<proteinExistence type="predicted"/>
<dbReference type="Gene3D" id="1.20.1250.20">
    <property type="entry name" value="MFS general substrate transporter like domains"/>
    <property type="match status" value="1"/>
</dbReference>
<feature type="transmembrane region" description="Helical" evidence="6">
    <location>
        <begin position="49"/>
        <end position="66"/>
    </location>
</feature>
<feature type="transmembrane region" description="Helical" evidence="6">
    <location>
        <begin position="417"/>
        <end position="436"/>
    </location>
</feature>
<dbReference type="InterPro" id="IPR036259">
    <property type="entry name" value="MFS_trans_sf"/>
</dbReference>
<dbReference type="PROSITE" id="PS50850">
    <property type="entry name" value="MFS"/>
    <property type="match status" value="1"/>
</dbReference>
<keyword evidence="4 6" id="KW-1133">Transmembrane helix</keyword>
<comment type="subcellular location">
    <subcellularLocation>
        <location evidence="1">Membrane</location>
        <topology evidence="1">Multi-pass membrane protein</topology>
    </subcellularLocation>
</comment>
<name>A0AAW3VIG8_ACILW</name>
<feature type="transmembrane region" description="Helical" evidence="6">
    <location>
        <begin position="97"/>
        <end position="119"/>
    </location>
</feature>
<feature type="transmembrane region" description="Helical" evidence="6">
    <location>
        <begin position="160"/>
        <end position="181"/>
    </location>
</feature>
<comment type="caution">
    <text evidence="8">The sequence shown here is derived from an EMBL/GenBank/DDBJ whole genome shotgun (WGS) entry which is preliminary data.</text>
</comment>
<feature type="transmembrane region" description="Helical" evidence="6">
    <location>
        <begin position="386"/>
        <end position="411"/>
    </location>
</feature>
<evidence type="ECO:0000256" key="3">
    <source>
        <dbReference type="ARBA" id="ARBA00022692"/>
    </source>
</evidence>
<feature type="transmembrane region" description="Helical" evidence="6">
    <location>
        <begin position="257"/>
        <end position="282"/>
    </location>
</feature>
<dbReference type="GO" id="GO:0016020">
    <property type="term" value="C:membrane"/>
    <property type="evidence" value="ECO:0007669"/>
    <property type="project" value="UniProtKB-SubCell"/>
</dbReference>
<feature type="transmembrane region" description="Helical" evidence="6">
    <location>
        <begin position="193"/>
        <end position="212"/>
    </location>
</feature>
<feature type="transmembrane region" description="Helical" evidence="6">
    <location>
        <begin position="346"/>
        <end position="365"/>
    </location>
</feature>
<dbReference type="InterPro" id="IPR011701">
    <property type="entry name" value="MFS"/>
</dbReference>
<dbReference type="SUPFAM" id="SSF103473">
    <property type="entry name" value="MFS general substrate transporter"/>
    <property type="match status" value="1"/>
</dbReference>
<evidence type="ECO:0000256" key="1">
    <source>
        <dbReference type="ARBA" id="ARBA00004141"/>
    </source>
</evidence>
<dbReference type="Pfam" id="PF07690">
    <property type="entry name" value="MFS_1"/>
    <property type="match status" value="1"/>
</dbReference>
<dbReference type="RefSeq" id="WP_184413494.1">
    <property type="nucleotide sequence ID" value="NZ_JACHLA010000017.1"/>
</dbReference>
<sequence length="445" mass="49616">MKKIQIARLGILLCIFATTLDLSITITSIPYLAAHYDIASSKAIWILNYYQIGMFAAILPAITLSYRYGLKQTFLSGLIIFNITAVLSFFVQTADQLIALKFFQGLAVAALVAINISIIKLLTPPEALGKALGWNVFMVASGFCLGPIIAAYSIEYFKIHYLFTSYLILTLPLIFVLIHYLPTLQVTAKKIDIWKIGFLFFGFFLICHGLTAAQTYPWLSLLKIIFGIAMLITLYFYDRHATNRVIEYQVFKIRGFVLSLSIAFIAYGTQTAAFVALPFLFIHLLDKSILEVGLFMSPWSLVGAITAPFAGMLADKLSSSFIVLVGNLILALMIFMFSTIDDHLSNFNLLFMLCICGIGFALFNSPNQKNILSRVPQHLSPDASGLLSLARIAGQTLGTIMMSVWFFIFSINMLSELFILLALCFTFAAVLSYIRIRGDRNIFQP</sequence>
<evidence type="ECO:0000256" key="2">
    <source>
        <dbReference type="ARBA" id="ARBA00022448"/>
    </source>
</evidence>
<organism evidence="8 9">
    <name type="scientific">Acinetobacter lwoffii</name>
    <dbReference type="NCBI Taxonomy" id="28090"/>
    <lineage>
        <taxon>Bacteria</taxon>
        <taxon>Pseudomonadati</taxon>
        <taxon>Pseudomonadota</taxon>
        <taxon>Gammaproteobacteria</taxon>
        <taxon>Moraxellales</taxon>
        <taxon>Moraxellaceae</taxon>
        <taxon>Acinetobacter</taxon>
    </lineage>
</organism>
<evidence type="ECO:0000313" key="9">
    <source>
        <dbReference type="Proteomes" id="UP000548425"/>
    </source>
</evidence>
<dbReference type="PANTHER" id="PTHR42718">
    <property type="entry name" value="MAJOR FACILITATOR SUPERFAMILY MULTIDRUG TRANSPORTER MFSC"/>
    <property type="match status" value="1"/>
</dbReference>
<dbReference type="AlphaFoldDB" id="A0AAW3VIG8"/>
<dbReference type="Gene3D" id="1.20.1720.10">
    <property type="entry name" value="Multidrug resistance protein D"/>
    <property type="match status" value="1"/>
</dbReference>